<sequence>MSDPHICDDKDLKELCPSLDLWLKPQAKLNITVALPRLKVLDNSGKTMTISTWEVMDKLKKKIKPLKFKTIKVSKSTIEFIRFEAECESLSNQSLIESRLNKMSLKLSGFIEQLTVKTARVKIGSTRHEWETYFRDNPLMNEMKPGLRPDTIHVQVLYQSY</sequence>
<dbReference type="OrthoDB" id="1918237at2759"/>
<evidence type="ECO:0000313" key="1">
    <source>
        <dbReference type="EMBL" id="CAD7656488.1"/>
    </source>
</evidence>
<gene>
    <name evidence="1" type="ORF">ONB1V03_LOCUS13124</name>
</gene>
<dbReference type="PANTHER" id="PTHR12484">
    <property type="entry name" value="B-LYMPHOCYTE ANTIGEN-RELATED"/>
    <property type="match status" value="1"/>
</dbReference>
<dbReference type="PANTHER" id="PTHR12484:SF4">
    <property type="entry name" value="A-KINASE ANCHOR PROTEIN 17A"/>
    <property type="match status" value="1"/>
</dbReference>
<organism evidence="1">
    <name type="scientific">Oppiella nova</name>
    <dbReference type="NCBI Taxonomy" id="334625"/>
    <lineage>
        <taxon>Eukaryota</taxon>
        <taxon>Metazoa</taxon>
        <taxon>Ecdysozoa</taxon>
        <taxon>Arthropoda</taxon>
        <taxon>Chelicerata</taxon>
        <taxon>Arachnida</taxon>
        <taxon>Acari</taxon>
        <taxon>Acariformes</taxon>
        <taxon>Sarcoptiformes</taxon>
        <taxon>Oribatida</taxon>
        <taxon>Brachypylina</taxon>
        <taxon>Oppioidea</taxon>
        <taxon>Oppiidae</taxon>
        <taxon>Oppiella</taxon>
    </lineage>
</organism>
<dbReference type="EMBL" id="CAJPVJ010011207">
    <property type="protein sequence ID" value="CAG2173675.1"/>
    <property type="molecule type" value="Genomic_DNA"/>
</dbReference>
<dbReference type="Pfam" id="PF25015">
    <property type="entry name" value="RBD_AKAP-17A"/>
    <property type="match status" value="1"/>
</dbReference>
<proteinExistence type="predicted"/>
<dbReference type="InterPro" id="IPR056852">
    <property type="entry name" value="AK17A/B"/>
</dbReference>
<keyword evidence="2" id="KW-1185">Reference proteome</keyword>
<dbReference type="Proteomes" id="UP000728032">
    <property type="component" value="Unassembled WGS sequence"/>
</dbReference>
<name>A0A7R9MAA7_9ACAR</name>
<evidence type="ECO:0000313" key="2">
    <source>
        <dbReference type="Proteomes" id="UP000728032"/>
    </source>
</evidence>
<reference evidence="1" key="1">
    <citation type="submission" date="2020-11" db="EMBL/GenBank/DDBJ databases">
        <authorList>
            <person name="Tran Van P."/>
        </authorList>
    </citation>
    <scope>NUCLEOTIDE SEQUENCE</scope>
</reference>
<protein>
    <submittedName>
        <fullName evidence="1">Uncharacterized protein</fullName>
    </submittedName>
</protein>
<dbReference type="EMBL" id="OC926032">
    <property type="protein sequence ID" value="CAD7656488.1"/>
    <property type="molecule type" value="Genomic_DNA"/>
</dbReference>
<accession>A0A7R9MAA7</accession>
<dbReference type="AlphaFoldDB" id="A0A7R9MAA7"/>